<dbReference type="InterPro" id="IPR022628">
    <property type="entry name" value="S-AdoMet_synt_N"/>
</dbReference>
<feature type="binding site" description="in other chain" evidence="10">
    <location>
        <position position="96"/>
    </location>
    <ligand>
        <name>L-methionine</name>
        <dbReference type="ChEBI" id="CHEBI:57844"/>
        <note>ligand shared between two neighboring subunits</note>
    </ligand>
</feature>
<evidence type="ECO:0000256" key="5">
    <source>
        <dbReference type="ARBA" id="ARBA00022723"/>
    </source>
</evidence>
<comment type="function">
    <text evidence="10">Catalyzes the formation of S-adenosylmethionine (AdoMet) from methionine and ATP. The overall synthetic reaction is composed of two sequential steps, AdoMet formation and the subsequent tripolyphosphate hydrolysis which occurs prior to release of AdoMet from the enzyme.</text>
</comment>
<feature type="binding site" evidence="10">
    <location>
        <position position="239"/>
    </location>
    <ligand>
        <name>ATP</name>
        <dbReference type="ChEBI" id="CHEBI:30616"/>
        <note>ligand shared between two neighboring subunits</note>
    </ligand>
</feature>
<keyword evidence="5 10" id="KW-0479">Metal-binding</keyword>
<evidence type="ECO:0000256" key="10">
    <source>
        <dbReference type="HAMAP-Rule" id="MF_00086"/>
    </source>
</evidence>
<feature type="binding site" evidence="10">
    <location>
        <position position="266"/>
    </location>
    <ligand>
        <name>ATP</name>
        <dbReference type="ChEBI" id="CHEBI:30616"/>
        <note>ligand shared between two neighboring subunits</note>
    </ligand>
</feature>
<proteinExistence type="inferred from homology"/>
<keyword evidence="3 10" id="KW-0554">One-carbon metabolism</keyword>
<dbReference type="InterPro" id="IPR022631">
    <property type="entry name" value="ADOMET_SYNTHASE_CS"/>
</dbReference>
<keyword evidence="4 10" id="KW-0808">Transferase</keyword>
<evidence type="ECO:0000313" key="17">
    <source>
        <dbReference type="Proteomes" id="UP000177942"/>
    </source>
</evidence>
<evidence type="ECO:0000256" key="12">
    <source>
        <dbReference type="RuleBase" id="RU004462"/>
    </source>
</evidence>
<dbReference type="InterPro" id="IPR002133">
    <property type="entry name" value="S-AdoMet_synthetase"/>
</dbReference>
<dbReference type="AlphaFoldDB" id="A0A1G1ZKV8"/>
<feature type="binding site" description="in other chain" evidence="10">
    <location>
        <begin position="164"/>
        <end position="166"/>
    </location>
    <ligand>
        <name>ATP</name>
        <dbReference type="ChEBI" id="CHEBI:30616"/>
        <note>ligand shared between two neighboring subunits</note>
    </ligand>
</feature>
<keyword evidence="9 10" id="KW-0630">Potassium</keyword>
<evidence type="ECO:0000313" key="16">
    <source>
        <dbReference type="EMBL" id="OGY65184.1"/>
    </source>
</evidence>
<evidence type="ECO:0000256" key="6">
    <source>
        <dbReference type="ARBA" id="ARBA00022741"/>
    </source>
</evidence>
<dbReference type="GO" id="GO:0005524">
    <property type="term" value="F:ATP binding"/>
    <property type="evidence" value="ECO:0007669"/>
    <property type="project" value="UniProtKB-UniRule"/>
</dbReference>
<dbReference type="PANTHER" id="PTHR11964">
    <property type="entry name" value="S-ADENOSYLMETHIONINE SYNTHETASE"/>
    <property type="match status" value="1"/>
</dbReference>
<feature type="domain" description="S-adenosylmethionine synthetase C-terminal" evidence="15">
    <location>
        <begin position="233"/>
        <end position="372"/>
    </location>
</feature>
<comment type="subunit">
    <text evidence="10">Homotetramer; dimer of dimers.</text>
</comment>
<dbReference type="GO" id="GO:0004478">
    <property type="term" value="F:methionine adenosyltransferase activity"/>
    <property type="evidence" value="ECO:0007669"/>
    <property type="project" value="UniProtKB-UniRule"/>
</dbReference>
<feature type="binding site" evidence="10">
    <location>
        <position position="40"/>
    </location>
    <ligand>
        <name>K(+)</name>
        <dbReference type="ChEBI" id="CHEBI:29103"/>
    </ligand>
</feature>
<dbReference type="HAMAP" id="MF_00086">
    <property type="entry name" value="S_AdoMet_synth1"/>
    <property type="match status" value="1"/>
</dbReference>
<comment type="pathway">
    <text evidence="1 10">Amino-acid biosynthesis; S-adenosyl-L-methionine biosynthesis; S-adenosyl-L-methionine from L-methionine: step 1/1.</text>
</comment>
<dbReference type="InterPro" id="IPR022629">
    <property type="entry name" value="S-AdoMet_synt_central"/>
</dbReference>
<comment type="catalytic activity">
    <reaction evidence="10">
        <text>L-methionine + ATP + H2O = S-adenosyl-L-methionine + phosphate + diphosphate</text>
        <dbReference type="Rhea" id="RHEA:21080"/>
        <dbReference type="ChEBI" id="CHEBI:15377"/>
        <dbReference type="ChEBI" id="CHEBI:30616"/>
        <dbReference type="ChEBI" id="CHEBI:33019"/>
        <dbReference type="ChEBI" id="CHEBI:43474"/>
        <dbReference type="ChEBI" id="CHEBI:57844"/>
        <dbReference type="ChEBI" id="CHEBI:59789"/>
        <dbReference type="EC" id="2.5.1.6"/>
    </reaction>
</comment>
<feature type="binding site" evidence="10">
    <location>
        <position position="14"/>
    </location>
    <ligand>
        <name>Mg(2+)</name>
        <dbReference type="ChEBI" id="CHEBI:18420"/>
    </ligand>
</feature>
<evidence type="ECO:0000256" key="9">
    <source>
        <dbReference type="ARBA" id="ARBA00022958"/>
    </source>
</evidence>
<keyword evidence="7 10" id="KW-0067">ATP-binding</keyword>
<dbReference type="Pfam" id="PF02772">
    <property type="entry name" value="S-AdoMet_synt_M"/>
    <property type="match status" value="1"/>
</dbReference>
<sequence length="384" mass="42322">MFITSESVTEGHPDKMADQISDAILDEVLRRDPYGRVAVETLLTKNLAVIAGEVTTRHRFDAEKIARKVIKEIGYIDSAYGFDSKTSKVQVFLNQQSPDIAQGVSQYREEKPESVGAGDQGIMYGYATNETPALMPLPIFLAHNLTRRLAEVRKKGILKYLRPDGKAQVTIEYQNGRPRRAHTILISTQHAPEVKHEQIKKDVINKVVGAVLSKKLVDKNTRFLVNPTGRFVIGGPEGDTGLTGRKIIVDTYGGVASHGGGAFSGKDPTKVDRSAAYAARWVAKNIIAAGLADKVQTQVAYAIGIPEPLAVNIDTFGTGKIPDEKLSGVVAEVFDLRPGMIIKNLRLRRPIYRQVAAYGHFGRIDLDLPWEKTDKVGELKRRLK</sequence>
<gene>
    <name evidence="10" type="primary">metK</name>
    <name evidence="16" type="ORF">A3A16_00630</name>
</gene>
<dbReference type="PROSITE" id="PS00376">
    <property type="entry name" value="ADOMET_SYNTHASE_1"/>
    <property type="match status" value="1"/>
</dbReference>
<protein>
    <recommendedName>
        <fullName evidence="10">S-adenosylmethionine synthase</fullName>
        <shortName evidence="10">AdoMet synthase</shortName>
        <ecNumber evidence="10">2.5.1.6</ecNumber>
    </recommendedName>
    <alternativeName>
        <fullName evidence="10">MAT</fullName>
    </alternativeName>
    <alternativeName>
        <fullName evidence="10">Methionine adenosyltransferase</fullName>
    </alternativeName>
</protein>
<evidence type="ECO:0000256" key="2">
    <source>
        <dbReference type="ARBA" id="ARBA00009685"/>
    </source>
</evidence>
<evidence type="ECO:0000256" key="7">
    <source>
        <dbReference type="ARBA" id="ARBA00022840"/>
    </source>
</evidence>
<evidence type="ECO:0000256" key="1">
    <source>
        <dbReference type="ARBA" id="ARBA00005224"/>
    </source>
</evidence>
<reference evidence="16 17" key="1">
    <citation type="journal article" date="2016" name="Nat. Commun.">
        <title>Thousands of microbial genomes shed light on interconnected biogeochemical processes in an aquifer system.</title>
        <authorList>
            <person name="Anantharaman K."/>
            <person name="Brown C.T."/>
            <person name="Hug L.A."/>
            <person name="Sharon I."/>
            <person name="Castelle C.J."/>
            <person name="Probst A.J."/>
            <person name="Thomas B.C."/>
            <person name="Singh A."/>
            <person name="Wilkins M.J."/>
            <person name="Karaoz U."/>
            <person name="Brodie E.L."/>
            <person name="Williams K.H."/>
            <person name="Hubbard S.S."/>
            <person name="Banfield J.F."/>
        </authorList>
    </citation>
    <scope>NUCLEOTIDE SEQUENCE [LARGE SCALE GENOMIC DNA]</scope>
</reference>
<evidence type="ECO:0000256" key="4">
    <source>
        <dbReference type="ARBA" id="ARBA00022679"/>
    </source>
</evidence>
<comment type="subcellular location">
    <subcellularLocation>
        <location evidence="10 11">Cytoplasm</location>
    </subcellularLocation>
</comment>
<dbReference type="EMBL" id="MHJJ01000014">
    <property type="protein sequence ID" value="OGY65184.1"/>
    <property type="molecule type" value="Genomic_DNA"/>
</dbReference>
<dbReference type="InterPro" id="IPR022636">
    <property type="entry name" value="S-AdoMet_synthetase_sfam"/>
</dbReference>
<comment type="similarity">
    <text evidence="2 10 12">Belongs to the AdoMet synthase family.</text>
</comment>
<dbReference type="CDD" id="cd18079">
    <property type="entry name" value="S-AdoMet_synt"/>
    <property type="match status" value="1"/>
</dbReference>
<dbReference type="STRING" id="1798407.A3A16_00630"/>
<dbReference type="InterPro" id="IPR022630">
    <property type="entry name" value="S-AdoMet_synt_C"/>
</dbReference>
<evidence type="ECO:0000259" key="15">
    <source>
        <dbReference type="Pfam" id="PF02773"/>
    </source>
</evidence>
<comment type="cofactor">
    <cofactor evidence="10">
        <name>K(+)</name>
        <dbReference type="ChEBI" id="CHEBI:29103"/>
    </cofactor>
    <text evidence="10">Binds 1 potassium ion per subunit.</text>
</comment>
<keyword evidence="6 10" id="KW-0547">Nucleotide-binding</keyword>
<feature type="binding site" description="in other chain" evidence="10">
    <location>
        <position position="12"/>
    </location>
    <ligand>
        <name>ATP</name>
        <dbReference type="ChEBI" id="CHEBI:30616"/>
        <note>ligand shared between two neighboring subunits</note>
    </ligand>
</feature>
<dbReference type="Proteomes" id="UP000177942">
    <property type="component" value="Unassembled WGS sequence"/>
</dbReference>
<dbReference type="Gene3D" id="3.30.300.10">
    <property type="match status" value="3"/>
</dbReference>
<dbReference type="PIRSF" id="PIRSF000497">
    <property type="entry name" value="MAT"/>
    <property type="match status" value="1"/>
</dbReference>
<dbReference type="FunFam" id="3.30.300.10:FF:000004">
    <property type="entry name" value="S-adenosylmethionine synthase"/>
    <property type="match status" value="1"/>
</dbReference>
<dbReference type="GO" id="GO:0006730">
    <property type="term" value="P:one-carbon metabolic process"/>
    <property type="evidence" value="ECO:0007669"/>
    <property type="project" value="UniProtKB-KW"/>
</dbReference>
<accession>A0A1G1ZKV8</accession>
<feature type="domain" description="S-adenosylmethionine synthetase N-terminal" evidence="13">
    <location>
        <begin position="2"/>
        <end position="98"/>
    </location>
</feature>
<dbReference type="NCBIfam" id="TIGR01034">
    <property type="entry name" value="metK"/>
    <property type="match status" value="1"/>
</dbReference>
<evidence type="ECO:0000259" key="14">
    <source>
        <dbReference type="Pfam" id="PF02772"/>
    </source>
</evidence>
<evidence type="ECO:0000259" key="13">
    <source>
        <dbReference type="Pfam" id="PF00438"/>
    </source>
</evidence>
<dbReference type="EC" id="2.5.1.6" evidence="10"/>
<dbReference type="Pfam" id="PF02773">
    <property type="entry name" value="S-AdoMet_synt_C"/>
    <property type="match status" value="1"/>
</dbReference>
<feature type="domain" description="S-adenosylmethionine synthetase central" evidence="14">
    <location>
        <begin position="115"/>
        <end position="231"/>
    </location>
</feature>
<evidence type="ECO:0000256" key="11">
    <source>
        <dbReference type="RuleBase" id="RU000542"/>
    </source>
</evidence>
<feature type="binding site" description="in other chain" evidence="10">
    <location>
        <position position="270"/>
    </location>
    <ligand>
        <name>L-methionine</name>
        <dbReference type="ChEBI" id="CHEBI:57844"/>
        <note>ligand shared between two neighboring subunits</note>
    </ligand>
</feature>
<feature type="binding site" description="in other chain" evidence="10">
    <location>
        <begin position="230"/>
        <end position="231"/>
    </location>
    <ligand>
        <name>ATP</name>
        <dbReference type="ChEBI" id="CHEBI:30616"/>
        <note>ligand shared between two neighboring subunits</note>
    </ligand>
</feature>
<comment type="caution">
    <text evidence="16">The sequence shown here is derived from an EMBL/GenBank/DDBJ whole genome shotgun (WGS) entry which is preliminary data.</text>
</comment>
<organism evidence="16 17">
    <name type="scientific">Candidatus Harrisonbacteria bacterium RIFCSPLOWO2_01_FULL_44_18</name>
    <dbReference type="NCBI Taxonomy" id="1798407"/>
    <lineage>
        <taxon>Bacteria</taxon>
        <taxon>Candidatus Harrisoniibacteriota</taxon>
    </lineage>
</organism>
<keyword evidence="8 10" id="KW-0460">Magnesium</keyword>
<dbReference type="UniPathway" id="UPA00315">
    <property type="reaction ID" value="UER00080"/>
</dbReference>
<feature type="binding site" description="in other chain" evidence="10">
    <location>
        <begin position="245"/>
        <end position="246"/>
    </location>
    <ligand>
        <name>ATP</name>
        <dbReference type="ChEBI" id="CHEBI:30616"/>
        <note>ligand shared between two neighboring subunits</note>
    </ligand>
</feature>
<comment type="cofactor">
    <cofactor evidence="10">
        <name>Mg(2+)</name>
        <dbReference type="ChEBI" id="CHEBI:18420"/>
    </cofactor>
    <text evidence="10">Binds 2 divalent ions per subunit.</text>
</comment>
<evidence type="ECO:0000256" key="3">
    <source>
        <dbReference type="ARBA" id="ARBA00022563"/>
    </source>
</evidence>
<dbReference type="GO" id="GO:0005737">
    <property type="term" value="C:cytoplasm"/>
    <property type="evidence" value="ECO:0007669"/>
    <property type="project" value="UniProtKB-SubCell"/>
</dbReference>
<name>A0A1G1ZKV8_9BACT</name>
<dbReference type="PROSITE" id="PS00377">
    <property type="entry name" value="ADOMET_SYNTHASE_2"/>
    <property type="match status" value="1"/>
</dbReference>
<dbReference type="GO" id="GO:0000287">
    <property type="term" value="F:magnesium ion binding"/>
    <property type="evidence" value="ECO:0007669"/>
    <property type="project" value="UniProtKB-UniRule"/>
</dbReference>
<feature type="binding site" evidence="10">
    <location>
        <position position="262"/>
    </location>
    <ligand>
        <name>ATP</name>
        <dbReference type="ChEBI" id="CHEBI:30616"/>
        <note>ligand shared between two neighboring subunits</note>
    </ligand>
</feature>
<dbReference type="FunFam" id="3.30.300.10:FF:000003">
    <property type="entry name" value="S-adenosylmethionine synthase"/>
    <property type="match status" value="1"/>
</dbReference>
<dbReference type="Pfam" id="PF00438">
    <property type="entry name" value="S-AdoMet_synt_N"/>
    <property type="match status" value="1"/>
</dbReference>
<feature type="binding site" evidence="10">
    <location>
        <position position="239"/>
    </location>
    <ligand>
        <name>L-methionine</name>
        <dbReference type="ChEBI" id="CHEBI:57844"/>
        <note>ligand shared between two neighboring subunits</note>
    </ligand>
</feature>
<evidence type="ECO:0000256" key="8">
    <source>
        <dbReference type="ARBA" id="ARBA00022842"/>
    </source>
</evidence>
<feature type="binding site" description="in other chain" evidence="10">
    <location>
        <position position="53"/>
    </location>
    <ligand>
        <name>L-methionine</name>
        <dbReference type="ChEBI" id="CHEBI:57844"/>
        <note>ligand shared between two neighboring subunits</note>
    </ligand>
</feature>
<keyword evidence="10" id="KW-0963">Cytoplasm</keyword>
<dbReference type="SUPFAM" id="SSF55973">
    <property type="entry name" value="S-adenosylmethionine synthetase"/>
    <property type="match status" value="3"/>
</dbReference>
<dbReference type="GO" id="GO:0006556">
    <property type="term" value="P:S-adenosylmethionine biosynthetic process"/>
    <property type="evidence" value="ECO:0007669"/>
    <property type="project" value="UniProtKB-UniRule"/>
</dbReference>
<feature type="region of interest" description="Flexible loop" evidence="10">
    <location>
        <begin position="96"/>
        <end position="106"/>
    </location>
</feature>